<organism evidence="1 2">
    <name type="scientific">Favolaschia claudopus</name>
    <dbReference type="NCBI Taxonomy" id="2862362"/>
    <lineage>
        <taxon>Eukaryota</taxon>
        <taxon>Fungi</taxon>
        <taxon>Dikarya</taxon>
        <taxon>Basidiomycota</taxon>
        <taxon>Agaricomycotina</taxon>
        <taxon>Agaricomycetes</taxon>
        <taxon>Agaricomycetidae</taxon>
        <taxon>Agaricales</taxon>
        <taxon>Marasmiineae</taxon>
        <taxon>Mycenaceae</taxon>
        <taxon>Favolaschia</taxon>
    </lineage>
</organism>
<sequence>MARSPKRPDIEIIYFAGAKISLFHPGRPPAKPVQEMHGLLATWPHLYLTDELGEQLHRSPLDACHDHDIPCRSTQAAFTLNLEEELSTGFREEHSAQVWRVSTSSLKKPLVARFYDPLYYNTFVRNRFAAIEREVGIYDEAYKRFQPLVGSHVPTLHGIFAAELSVNFLKPRHIYCVLSDYVPGIDLQCLLDKHDLKRNNTCAAHKAAFVDSIARLAHDFFARAVIPMDMLPKNLIIDIPAAPSTSEDFCDVEGCPWRRKIHIDLDFPSTQPEHPYALQAKMIDLGLVRFMKRFPAMEDIKYCRQWVLAQWNVPWVGPETRDLLGRWVSQANARENITQA</sequence>
<reference evidence="1 2" key="1">
    <citation type="journal article" date="2024" name="J Genomics">
        <title>Draft genome sequencing and assembly of Favolaschia claudopus CIRM-BRFM 2984 isolated from oak limbs.</title>
        <authorList>
            <person name="Navarro D."/>
            <person name="Drula E."/>
            <person name="Chaduli D."/>
            <person name="Cazenave R."/>
            <person name="Ahrendt S."/>
            <person name="Wang J."/>
            <person name="Lipzen A."/>
            <person name="Daum C."/>
            <person name="Barry K."/>
            <person name="Grigoriev I.V."/>
            <person name="Favel A."/>
            <person name="Rosso M.N."/>
            <person name="Martin F."/>
        </authorList>
    </citation>
    <scope>NUCLEOTIDE SEQUENCE [LARGE SCALE GENOMIC DNA]</scope>
    <source>
        <strain evidence="1 2">CIRM-BRFM 2984</strain>
    </source>
</reference>
<proteinExistence type="predicted"/>
<accession>A0AAV9ZS45</accession>
<evidence type="ECO:0000313" key="2">
    <source>
        <dbReference type="Proteomes" id="UP001362999"/>
    </source>
</evidence>
<evidence type="ECO:0008006" key="3">
    <source>
        <dbReference type="Google" id="ProtNLM"/>
    </source>
</evidence>
<dbReference type="AlphaFoldDB" id="A0AAV9ZS45"/>
<dbReference type="EMBL" id="JAWWNJ010000115">
    <property type="protein sequence ID" value="KAK6991804.1"/>
    <property type="molecule type" value="Genomic_DNA"/>
</dbReference>
<dbReference type="Proteomes" id="UP001362999">
    <property type="component" value="Unassembled WGS sequence"/>
</dbReference>
<protein>
    <recommendedName>
        <fullName evidence="3">Protein kinase domain-containing protein</fullName>
    </recommendedName>
</protein>
<evidence type="ECO:0000313" key="1">
    <source>
        <dbReference type="EMBL" id="KAK6991804.1"/>
    </source>
</evidence>
<name>A0AAV9ZS45_9AGAR</name>
<gene>
    <name evidence="1" type="ORF">R3P38DRAFT_3091007</name>
</gene>
<keyword evidence="2" id="KW-1185">Reference proteome</keyword>
<comment type="caution">
    <text evidence="1">The sequence shown here is derived from an EMBL/GenBank/DDBJ whole genome shotgun (WGS) entry which is preliminary data.</text>
</comment>